<keyword evidence="3" id="KW-1185">Reference proteome</keyword>
<name>A0AAN7T1D3_9EURO</name>
<sequence>MTSYESQISFALDTICRKLGHIWQRGDWMKLYPEASKEGQDKYEWYRKSRYGDSDEKMKMYETLMSAYGTGVGIDFKFHGVVANTLDAHRVVQYFQEEKGPEIADKLINSLYSQYFENEKHPSSPETLFKATSDAGIPEAEAKAVIDNEKEFLRDTNNLIRETKSNGIDAVPNIMFEGKRRDITLEGAKEIEEYEKALHQIAKESK</sequence>
<dbReference type="Pfam" id="PF01323">
    <property type="entry name" value="DSBA"/>
    <property type="match status" value="1"/>
</dbReference>
<protein>
    <recommendedName>
        <fullName evidence="1">DSBA-like thioredoxin domain-containing protein</fullName>
    </recommendedName>
</protein>
<accession>A0AAN7T1D3</accession>
<dbReference type="GO" id="GO:0016491">
    <property type="term" value="F:oxidoreductase activity"/>
    <property type="evidence" value="ECO:0007669"/>
    <property type="project" value="InterPro"/>
</dbReference>
<dbReference type="Proteomes" id="UP001309876">
    <property type="component" value="Unassembled WGS sequence"/>
</dbReference>
<dbReference type="AlphaFoldDB" id="A0AAN7T1D3"/>
<dbReference type="Gene3D" id="3.40.30.10">
    <property type="entry name" value="Glutaredoxin"/>
    <property type="match status" value="1"/>
</dbReference>
<evidence type="ECO:0000313" key="2">
    <source>
        <dbReference type="EMBL" id="KAK5087036.1"/>
    </source>
</evidence>
<gene>
    <name evidence="2" type="ORF">LTR05_004207</name>
</gene>
<dbReference type="InterPro" id="IPR001853">
    <property type="entry name" value="DSBA-like_thioredoxin_dom"/>
</dbReference>
<dbReference type="PANTHER" id="PTHR13887">
    <property type="entry name" value="GLUTATHIONE S-TRANSFERASE KAPPA"/>
    <property type="match status" value="1"/>
</dbReference>
<dbReference type="InterPro" id="IPR036249">
    <property type="entry name" value="Thioredoxin-like_sf"/>
</dbReference>
<feature type="domain" description="DSBA-like thioredoxin" evidence="1">
    <location>
        <begin position="50"/>
        <end position="198"/>
    </location>
</feature>
<reference evidence="2 3" key="1">
    <citation type="submission" date="2023-08" db="EMBL/GenBank/DDBJ databases">
        <title>Black Yeasts Isolated from many extreme environments.</title>
        <authorList>
            <person name="Coleine C."/>
            <person name="Stajich J.E."/>
            <person name="Selbmann L."/>
        </authorList>
    </citation>
    <scope>NUCLEOTIDE SEQUENCE [LARGE SCALE GENOMIC DNA]</scope>
    <source>
        <strain evidence="2 3">CCFEE 5910</strain>
    </source>
</reference>
<proteinExistence type="predicted"/>
<dbReference type="EMBL" id="JAVRRJ010000003">
    <property type="protein sequence ID" value="KAK5087036.1"/>
    <property type="molecule type" value="Genomic_DNA"/>
</dbReference>
<dbReference type="PANTHER" id="PTHR13887:SF52">
    <property type="entry name" value="DSBA-LIKE THIOREDOXIN DOMAIN-CONTAINING PROTEIN"/>
    <property type="match status" value="1"/>
</dbReference>
<comment type="caution">
    <text evidence="2">The sequence shown here is derived from an EMBL/GenBank/DDBJ whole genome shotgun (WGS) entry which is preliminary data.</text>
</comment>
<evidence type="ECO:0000259" key="1">
    <source>
        <dbReference type="Pfam" id="PF01323"/>
    </source>
</evidence>
<organism evidence="2 3">
    <name type="scientific">Lithohypha guttulata</name>
    <dbReference type="NCBI Taxonomy" id="1690604"/>
    <lineage>
        <taxon>Eukaryota</taxon>
        <taxon>Fungi</taxon>
        <taxon>Dikarya</taxon>
        <taxon>Ascomycota</taxon>
        <taxon>Pezizomycotina</taxon>
        <taxon>Eurotiomycetes</taxon>
        <taxon>Chaetothyriomycetidae</taxon>
        <taxon>Chaetothyriales</taxon>
        <taxon>Trichomeriaceae</taxon>
        <taxon>Lithohypha</taxon>
    </lineage>
</organism>
<dbReference type="SUPFAM" id="SSF52833">
    <property type="entry name" value="Thioredoxin-like"/>
    <property type="match status" value="1"/>
</dbReference>
<evidence type="ECO:0000313" key="3">
    <source>
        <dbReference type="Proteomes" id="UP001309876"/>
    </source>
</evidence>